<dbReference type="InterPro" id="IPR046791">
    <property type="entry name" value="Polycystin_dom"/>
</dbReference>
<feature type="coiled-coil region" evidence="6">
    <location>
        <begin position="8"/>
        <end position="56"/>
    </location>
</feature>
<protein>
    <recommendedName>
        <fullName evidence="7">Polycystin domain-containing protein</fullName>
    </recommendedName>
</protein>
<name>A0A0V0Q9Z3_PSEPJ</name>
<gene>
    <name evidence="8" type="ORF">PPERSA_11571</name>
</gene>
<feature type="domain" description="Polycystin" evidence="7">
    <location>
        <begin position="316"/>
        <end position="474"/>
    </location>
</feature>
<evidence type="ECO:0000256" key="6">
    <source>
        <dbReference type="SAM" id="Coils"/>
    </source>
</evidence>
<evidence type="ECO:0000256" key="2">
    <source>
        <dbReference type="ARBA" id="ARBA00007200"/>
    </source>
</evidence>
<accession>A0A0V0Q9Z3</accession>
<keyword evidence="9" id="KW-1185">Reference proteome</keyword>
<dbReference type="Pfam" id="PF20519">
    <property type="entry name" value="Polycystin_dom"/>
    <property type="match status" value="1"/>
</dbReference>
<dbReference type="Proteomes" id="UP000054937">
    <property type="component" value="Unassembled WGS sequence"/>
</dbReference>
<sequence>MYNDIHNIKELDQIYKKNDQEIFQLQKENDEISEQLKDLEFQINHLDHNIKFKNQQIHGFENQIQEQQFDISQEQSIQQQNESKNQKQLKQQIKNDLERYLKLHYKQQKKDYLDRKLQQENLVKLELNSVAVYFFKGQNPTYSRYAEFKKKQFKPLVQTFSISKITTLKQIQEEANEIWKDEINEVKQLKKQKNLKFQLYDVNMVCLDLVLDQTVEQFFILNKDQQQYASLALMAKNTRQEQILDRQAQAIKIAGENQINNQRIDPEVQQMRNLHNLFQKIVKFMPGLFLTEIKVKFSDEFNFNDQLYQDQIYSQILADLYQIEISEDGESQYLRYYDRQYIGKIRVLQSRVKENECLIDIGDQDQEFKCSYIKYTDETKFKKYDDEYDFNIYRDKEYTKIHRVDSYVNSDFDGSGYVFDINPYQTKEQLQEKIDVLVDQDWINYQTSLIVVAINLYDINRNQFQLLELILQITKNETK</sequence>
<evidence type="ECO:0000256" key="1">
    <source>
        <dbReference type="ARBA" id="ARBA00004141"/>
    </source>
</evidence>
<organism evidence="8 9">
    <name type="scientific">Pseudocohnilembus persalinus</name>
    <name type="common">Ciliate</name>
    <dbReference type="NCBI Taxonomy" id="266149"/>
    <lineage>
        <taxon>Eukaryota</taxon>
        <taxon>Sar</taxon>
        <taxon>Alveolata</taxon>
        <taxon>Ciliophora</taxon>
        <taxon>Intramacronucleata</taxon>
        <taxon>Oligohymenophorea</taxon>
        <taxon>Scuticociliatia</taxon>
        <taxon>Philasterida</taxon>
        <taxon>Pseudocohnilembidae</taxon>
        <taxon>Pseudocohnilembus</taxon>
    </lineage>
</organism>
<dbReference type="AlphaFoldDB" id="A0A0V0Q9Z3"/>
<evidence type="ECO:0000256" key="4">
    <source>
        <dbReference type="ARBA" id="ARBA00022989"/>
    </source>
</evidence>
<evidence type="ECO:0000259" key="7">
    <source>
        <dbReference type="Pfam" id="PF20519"/>
    </source>
</evidence>
<comment type="similarity">
    <text evidence="2">Belongs to the polycystin family.</text>
</comment>
<evidence type="ECO:0000256" key="3">
    <source>
        <dbReference type="ARBA" id="ARBA00022692"/>
    </source>
</evidence>
<dbReference type="EMBL" id="LDAU01000223">
    <property type="protein sequence ID" value="KRW98970.1"/>
    <property type="molecule type" value="Genomic_DNA"/>
</dbReference>
<comment type="subcellular location">
    <subcellularLocation>
        <location evidence="1">Membrane</location>
        <topology evidence="1">Multi-pass membrane protein</topology>
    </subcellularLocation>
</comment>
<evidence type="ECO:0000313" key="9">
    <source>
        <dbReference type="Proteomes" id="UP000054937"/>
    </source>
</evidence>
<keyword evidence="3" id="KW-0812">Transmembrane</keyword>
<dbReference type="GO" id="GO:0016020">
    <property type="term" value="C:membrane"/>
    <property type="evidence" value="ECO:0007669"/>
    <property type="project" value="UniProtKB-SubCell"/>
</dbReference>
<comment type="caution">
    <text evidence="8">The sequence shown here is derived from an EMBL/GenBank/DDBJ whole genome shotgun (WGS) entry which is preliminary data.</text>
</comment>
<keyword evidence="4" id="KW-1133">Transmembrane helix</keyword>
<evidence type="ECO:0000256" key="5">
    <source>
        <dbReference type="ARBA" id="ARBA00023136"/>
    </source>
</evidence>
<evidence type="ECO:0000313" key="8">
    <source>
        <dbReference type="EMBL" id="KRW98970.1"/>
    </source>
</evidence>
<keyword evidence="5" id="KW-0472">Membrane</keyword>
<proteinExistence type="inferred from homology"/>
<reference evidence="8 9" key="1">
    <citation type="journal article" date="2015" name="Sci. Rep.">
        <title>Genome of the facultative scuticociliatosis pathogen Pseudocohnilembus persalinus provides insight into its virulence through horizontal gene transfer.</title>
        <authorList>
            <person name="Xiong J."/>
            <person name="Wang G."/>
            <person name="Cheng J."/>
            <person name="Tian M."/>
            <person name="Pan X."/>
            <person name="Warren A."/>
            <person name="Jiang C."/>
            <person name="Yuan D."/>
            <person name="Miao W."/>
        </authorList>
    </citation>
    <scope>NUCLEOTIDE SEQUENCE [LARGE SCALE GENOMIC DNA]</scope>
    <source>
        <strain evidence="8">36N120E</strain>
    </source>
</reference>
<keyword evidence="6" id="KW-0175">Coiled coil</keyword>
<dbReference type="InParanoid" id="A0A0V0Q9Z3"/>